<reference evidence="1" key="2">
    <citation type="submission" date="2022-01" db="EMBL/GenBank/DDBJ databases">
        <authorList>
            <person name="Hirooka S."/>
            <person name="Miyagishima S.Y."/>
        </authorList>
    </citation>
    <scope>NUCLEOTIDE SEQUENCE</scope>
    <source>
        <strain evidence="1">NBRC 102759</strain>
    </source>
</reference>
<evidence type="ECO:0000313" key="1">
    <source>
        <dbReference type="EMBL" id="GJQ10127.1"/>
    </source>
</evidence>
<dbReference type="EMBL" id="BQMJ01000013">
    <property type="protein sequence ID" value="GJQ10127.1"/>
    <property type="molecule type" value="Genomic_DNA"/>
</dbReference>
<name>A0A9C7PUG6_9RHOD</name>
<reference evidence="1" key="1">
    <citation type="journal article" date="2022" name="Proc. Natl. Acad. Sci. U.S.A.">
        <title>Life cycle and functional genomics of the unicellular red alga Galdieria for elucidating algal and plant evolution and industrial use.</title>
        <authorList>
            <person name="Hirooka S."/>
            <person name="Itabashi T."/>
            <person name="Ichinose T.M."/>
            <person name="Onuma R."/>
            <person name="Fujiwara T."/>
            <person name="Yamashita S."/>
            <person name="Jong L.W."/>
            <person name="Tomita R."/>
            <person name="Iwane A.H."/>
            <person name="Miyagishima S.Y."/>
        </authorList>
    </citation>
    <scope>NUCLEOTIDE SEQUENCE</scope>
    <source>
        <strain evidence="1">NBRC 102759</strain>
    </source>
</reference>
<proteinExistence type="predicted"/>
<evidence type="ECO:0000313" key="2">
    <source>
        <dbReference type="Proteomes" id="UP001061958"/>
    </source>
</evidence>
<dbReference type="AlphaFoldDB" id="A0A9C7PUG6"/>
<comment type="caution">
    <text evidence="1">The sequence shown here is derived from an EMBL/GenBank/DDBJ whole genome shotgun (WGS) entry which is preliminary data.</text>
</comment>
<sequence length="292" mass="33801">MEVNKLFLAQRLYSTMHNIVLRKENGRKNSYVKIDPVPWAIEAFFRDNIVNSAATYHEVLMKKRKLFFDLDGPPNSFGQKEVNELIQACVNRIPGIDPDGSAVLVLWSTEPEVKASCHVVFSTTLIPCGDIAQDLMTYISDAAAFRHIDMKVYTNNHCLRVPLSKKRGTNRQFSCELSGDFLSRVLVTCSRTCLYFAQLHSNSKTKKPVPFEALHKDILLWSRYITERVDTGLSFRRVKDGRFMEFDRNQGGYCRVCSRFHERENPYFDLKSLKFYCRRGTKEKGVTIELRF</sequence>
<keyword evidence="2" id="KW-1185">Reference proteome</keyword>
<organism evidence="1 2">
    <name type="scientific">Galdieria partita</name>
    <dbReference type="NCBI Taxonomy" id="83374"/>
    <lineage>
        <taxon>Eukaryota</taxon>
        <taxon>Rhodophyta</taxon>
        <taxon>Bangiophyceae</taxon>
        <taxon>Galdieriales</taxon>
        <taxon>Galdieriaceae</taxon>
        <taxon>Galdieria</taxon>
    </lineage>
</organism>
<dbReference type="Proteomes" id="UP001061958">
    <property type="component" value="Unassembled WGS sequence"/>
</dbReference>
<accession>A0A9C7PUG6</accession>
<protein>
    <submittedName>
        <fullName evidence="1">Uncharacterized protein</fullName>
    </submittedName>
</protein>
<gene>
    <name evidence="1" type="ORF">GpartN1_g1918.t1</name>
</gene>